<evidence type="ECO:0000256" key="6">
    <source>
        <dbReference type="ARBA" id="ARBA00023098"/>
    </source>
</evidence>
<keyword evidence="13" id="KW-1185">Reference proteome</keyword>
<feature type="region of interest" description="ACP-binding" evidence="9">
    <location>
        <begin position="239"/>
        <end position="243"/>
    </location>
</feature>
<comment type="similarity">
    <text evidence="1 9">Belongs to the thiolase-like superfamily. FabH family.</text>
</comment>
<keyword evidence="8 9" id="KW-0012">Acyltransferase</keyword>
<feature type="domain" description="Beta-ketoacyl-[acyl-carrier-protein] synthase III N-terminal" evidence="11">
    <location>
        <begin position="106"/>
        <end position="184"/>
    </location>
</feature>
<feature type="active site" evidence="9">
    <location>
        <position position="238"/>
    </location>
</feature>
<keyword evidence="4 9" id="KW-0808">Transferase</keyword>
<keyword evidence="2 9" id="KW-0963">Cytoplasm</keyword>
<keyword evidence="7 9" id="KW-0275">Fatty acid biosynthesis</keyword>
<reference evidence="12 13" key="1">
    <citation type="submission" date="2023-02" db="EMBL/GenBank/DDBJ databases">
        <title>Streptomyces sp. SCA4-21 with antifungal activity against Fusarium oxysporum f. sp. cubense, Streptomyces sp. SCA2-17 with antifungal activity against Fusarium oxysporum f. sp. cubense.</title>
        <authorList>
            <person name="Qi D."/>
        </authorList>
    </citation>
    <scope>NUCLEOTIDE SEQUENCE [LARGE SCALE GENOMIC DNA]</scope>
    <source>
        <strain evidence="12 13">SCA4-21</strain>
    </source>
</reference>
<dbReference type="InterPro" id="IPR004655">
    <property type="entry name" value="FabH"/>
</dbReference>
<dbReference type="InterPro" id="IPR013747">
    <property type="entry name" value="ACP_syn_III_C"/>
</dbReference>
<evidence type="ECO:0000256" key="3">
    <source>
        <dbReference type="ARBA" id="ARBA00022516"/>
    </source>
</evidence>
<keyword evidence="3 9" id="KW-0444">Lipid biosynthesis</keyword>
<dbReference type="CDD" id="cd00830">
    <property type="entry name" value="KAS_III"/>
    <property type="match status" value="1"/>
</dbReference>
<comment type="pathway">
    <text evidence="9">Lipid metabolism; fatty acid biosynthesis.</text>
</comment>
<keyword evidence="6 9" id="KW-0443">Lipid metabolism</keyword>
<dbReference type="EC" id="2.3.1.180" evidence="9"/>
<dbReference type="NCBIfam" id="TIGR00747">
    <property type="entry name" value="fabH"/>
    <property type="match status" value="1"/>
</dbReference>
<accession>A0ABY9UTS5</accession>
<keyword evidence="5 9" id="KW-0276">Fatty acid metabolism</keyword>
<dbReference type="RefSeq" id="WP_311034631.1">
    <property type="nucleotide sequence ID" value="NZ_CP117522.1"/>
</dbReference>
<feature type="active site" evidence="9">
    <location>
        <position position="268"/>
    </location>
</feature>
<dbReference type="InterPro" id="IPR016039">
    <property type="entry name" value="Thiolase-like"/>
</dbReference>
<dbReference type="EMBL" id="CP117522">
    <property type="protein sequence ID" value="WNE95279.1"/>
    <property type="molecule type" value="Genomic_DNA"/>
</dbReference>
<evidence type="ECO:0000256" key="8">
    <source>
        <dbReference type="ARBA" id="ARBA00023315"/>
    </source>
</evidence>
<evidence type="ECO:0000256" key="2">
    <source>
        <dbReference type="ARBA" id="ARBA00022490"/>
    </source>
</evidence>
<dbReference type="HAMAP" id="MF_01815">
    <property type="entry name" value="FabH"/>
    <property type="match status" value="1"/>
</dbReference>
<feature type="active site" evidence="9">
    <location>
        <position position="111"/>
    </location>
</feature>
<evidence type="ECO:0000259" key="11">
    <source>
        <dbReference type="Pfam" id="PF08545"/>
    </source>
</evidence>
<evidence type="ECO:0000256" key="7">
    <source>
        <dbReference type="ARBA" id="ARBA00023160"/>
    </source>
</evidence>
<dbReference type="Pfam" id="PF08541">
    <property type="entry name" value="ACP_syn_III_C"/>
    <property type="match status" value="1"/>
</dbReference>
<protein>
    <recommendedName>
        <fullName evidence="9">Beta-ketoacyl-[acyl-carrier-protein] synthase III</fullName>
        <shortName evidence="9">Beta-ketoacyl-ACP synthase III</shortName>
        <shortName evidence="9">KAS III</shortName>
        <ecNumber evidence="9">2.3.1.180</ecNumber>
    </recommendedName>
    <alternativeName>
        <fullName evidence="9">3-oxoacyl-[acyl-carrier-protein] synthase 3</fullName>
    </alternativeName>
    <alternativeName>
        <fullName evidence="9">3-oxoacyl-[acyl-carrier-protein] synthase III</fullName>
    </alternativeName>
</protein>
<evidence type="ECO:0000259" key="10">
    <source>
        <dbReference type="Pfam" id="PF08541"/>
    </source>
</evidence>
<comment type="subunit">
    <text evidence="9">Homodimer.</text>
</comment>
<dbReference type="Gene3D" id="3.40.47.10">
    <property type="match status" value="1"/>
</dbReference>
<evidence type="ECO:0000313" key="12">
    <source>
        <dbReference type="EMBL" id="WNE95279.1"/>
    </source>
</evidence>
<organism evidence="12 13">
    <name type="scientific">Streptomyces luomodiensis</name>
    <dbReference type="NCBI Taxonomy" id="3026192"/>
    <lineage>
        <taxon>Bacteria</taxon>
        <taxon>Bacillati</taxon>
        <taxon>Actinomycetota</taxon>
        <taxon>Actinomycetes</taxon>
        <taxon>Kitasatosporales</taxon>
        <taxon>Streptomycetaceae</taxon>
        <taxon>Streptomyces</taxon>
    </lineage>
</organism>
<dbReference type="Proteomes" id="UP001305606">
    <property type="component" value="Chromosome"/>
</dbReference>
<gene>
    <name evidence="9" type="primary">fabH</name>
    <name evidence="12" type="ORF">PS467_07905</name>
</gene>
<comment type="catalytic activity">
    <reaction evidence="9">
        <text>malonyl-[ACP] + acetyl-CoA + H(+) = 3-oxobutanoyl-[ACP] + CO2 + CoA</text>
        <dbReference type="Rhea" id="RHEA:12080"/>
        <dbReference type="Rhea" id="RHEA-COMP:9623"/>
        <dbReference type="Rhea" id="RHEA-COMP:9625"/>
        <dbReference type="ChEBI" id="CHEBI:15378"/>
        <dbReference type="ChEBI" id="CHEBI:16526"/>
        <dbReference type="ChEBI" id="CHEBI:57287"/>
        <dbReference type="ChEBI" id="CHEBI:57288"/>
        <dbReference type="ChEBI" id="CHEBI:78449"/>
        <dbReference type="ChEBI" id="CHEBI:78450"/>
        <dbReference type="EC" id="2.3.1.180"/>
    </reaction>
</comment>
<name>A0ABY9UTS5_9ACTN</name>
<keyword evidence="9" id="KW-0511">Multifunctional enzyme</keyword>
<evidence type="ECO:0000256" key="4">
    <source>
        <dbReference type="ARBA" id="ARBA00022679"/>
    </source>
</evidence>
<dbReference type="SUPFAM" id="SSF53901">
    <property type="entry name" value="Thiolase-like"/>
    <property type="match status" value="1"/>
</dbReference>
<dbReference type="InterPro" id="IPR013751">
    <property type="entry name" value="ACP_syn_III_N"/>
</dbReference>
<feature type="domain" description="Beta-ketoacyl-[acyl-carrier-protein] synthase III C-terminal" evidence="10">
    <location>
        <begin position="224"/>
        <end position="311"/>
    </location>
</feature>
<evidence type="ECO:0000256" key="5">
    <source>
        <dbReference type="ARBA" id="ARBA00022832"/>
    </source>
</evidence>
<sequence>MTVTISGVGAALPGTVIGNDHFAHLDTSHEWIVKRTGIHTRHWLSPDESLADLAERASRQALADSGRSAHEVDHVLVSTVTPDRITPGVAPELAARLGAPGPPAVDLNAACAGFLYALDHACALIESGRARCVLVCAAEALSRITDVTDRSTAVLFGDAAGAVVVTRDGLEDGERPHFLLGSDGGHTELLYADREERVLRMSGREVYEFAVATMAEQTRKVLGARGLRPADIALFIGHQANARILRAVAAELGVPDDRTEISVDTVGNTSSASIPFALRQARDAGRLRPRDRIVMAAFGAGFVWGAGVVRWKA</sequence>
<comment type="function">
    <text evidence="9">Catalyzes the condensation reaction of fatty acid synthesis by the addition to an acyl acceptor of two carbons from malonyl-ACP. Catalyzes the first condensation reaction which initiates fatty acid synthesis and may therefore play a role in governing the total rate of fatty acid production. Possesses both acetoacetyl-ACP synthase and acetyl transacylase activities. Its substrate specificity determines the biosynthesis of branched-chain and/or straight-chain of fatty acids.</text>
</comment>
<evidence type="ECO:0000256" key="9">
    <source>
        <dbReference type="HAMAP-Rule" id="MF_01815"/>
    </source>
</evidence>
<evidence type="ECO:0000256" key="1">
    <source>
        <dbReference type="ARBA" id="ARBA00008642"/>
    </source>
</evidence>
<dbReference type="NCBIfam" id="NF006829">
    <property type="entry name" value="PRK09352.1"/>
    <property type="match status" value="1"/>
</dbReference>
<dbReference type="Pfam" id="PF08545">
    <property type="entry name" value="ACP_syn_III"/>
    <property type="match status" value="1"/>
</dbReference>
<comment type="domain">
    <text evidence="9">The last Arg residue of the ACP-binding site is essential for the weak association between ACP/AcpP and FabH.</text>
</comment>
<evidence type="ECO:0000313" key="13">
    <source>
        <dbReference type="Proteomes" id="UP001305606"/>
    </source>
</evidence>
<dbReference type="PANTHER" id="PTHR34069:SF2">
    <property type="entry name" value="BETA-KETOACYL-[ACYL-CARRIER-PROTEIN] SYNTHASE III"/>
    <property type="match status" value="1"/>
</dbReference>
<proteinExistence type="inferred from homology"/>
<comment type="subcellular location">
    <subcellularLocation>
        <location evidence="9">Cytoplasm</location>
    </subcellularLocation>
</comment>
<dbReference type="PANTHER" id="PTHR34069">
    <property type="entry name" value="3-OXOACYL-[ACYL-CARRIER-PROTEIN] SYNTHASE 3"/>
    <property type="match status" value="1"/>
</dbReference>